<evidence type="ECO:0000256" key="3">
    <source>
        <dbReference type="ARBA" id="ARBA00022438"/>
    </source>
</evidence>
<evidence type="ECO:0000256" key="2">
    <source>
        <dbReference type="ARBA" id="ARBA00008290"/>
    </source>
</evidence>
<evidence type="ECO:0000256" key="9">
    <source>
        <dbReference type="RuleBase" id="RU004386"/>
    </source>
</evidence>
<organism evidence="11 12">
    <name type="scientific">Corallococcus terminator</name>
    <dbReference type="NCBI Taxonomy" id="2316733"/>
    <lineage>
        <taxon>Bacteria</taxon>
        <taxon>Pseudomonadati</taxon>
        <taxon>Myxococcota</taxon>
        <taxon>Myxococcia</taxon>
        <taxon>Myxococcales</taxon>
        <taxon>Cystobacterineae</taxon>
        <taxon>Myxococcaceae</taxon>
        <taxon>Corallococcus</taxon>
    </lineage>
</organism>
<sequence>MSPTDTDKQAGDLLQYIDASPTPYHAVRETARRLTDAGYRALDERESWSLKPGDKVFVVRGDTSIAAFQLGTKPVDATGFRLVGSHTDSPNLRLKPNAPLNRHGYQQLGVEIYGGVLLHTWLDRDLSLAGRVVVLKNGRPEHHLVDFRRPLLRVPNLAIHLNRAVNSEGLKLNAQEHMVPVLGLESAGPAELRALLVEELAKEGVTAAADDILGYDLCLYDVQPSTRSGLHGEFLHAPRLDNLASCHTGLTALLSPGGPREATCGVVLYDHEECGSRSAQGAASPFLKDLLERIVQGHADGRADAFHRAIRRSFMVSADMAHAVHPNYPSMHEPKHQPQLGGGPVIKTNVNQSYATDGESWAHFAALCKEAGVTPQHFVTRTDLGCGSTIGPITAGQLGIRTVDVGNPMLSMHSIREMAAASDVARMVAVLTRFFA</sequence>
<dbReference type="EC" id="3.4.11.-" evidence="10"/>
<dbReference type="PANTHER" id="PTHR28570:SF3">
    <property type="entry name" value="ASPARTYL AMINOPEPTIDASE"/>
    <property type="match status" value="1"/>
</dbReference>
<dbReference type="Gene3D" id="2.30.250.10">
    <property type="entry name" value="Aminopeptidase i, Domain 2"/>
    <property type="match status" value="1"/>
</dbReference>
<dbReference type="OrthoDB" id="5288740at2"/>
<dbReference type="NCBIfam" id="NF002759">
    <property type="entry name" value="PRK02813.1"/>
    <property type="match status" value="1"/>
</dbReference>
<comment type="cofactor">
    <cofactor evidence="1 10">
        <name>Zn(2+)</name>
        <dbReference type="ChEBI" id="CHEBI:29105"/>
    </cofactor>
</comment>
<reference evidence="12" key="1">
    <citation type="submission" date="2018-09" db="EMBL/GenBank/DDBJ databases">
        <authorList>
            <person name="Livingstone P.G."/>
            <person name="Whitworth D.E."/>
        </authorList>
    </citation>
    <scope>NUCLEOTIDE SEQUENCE [LARGE SCALE GENOMIC DNA]</scope>
    <source>
        <strain evidence="12">CA054A</strain>
    </source>
</reference>
<dbReference type="PANTHER" id="PTHR28570">
    <property type="entry name" value="ASPARTYL AMINOPEPTIDASE"/>
    <property type="match status" value="1"/>
</dbReference>
<dbReference type="GO" id="GO:0008237">
    <property type="term" value="F:metallopeptidase activity"/>
    <property type="evidence" value="ECO:0007669"/>
    <property type="project" value="UniProtKB-KW"/>
</dbReference>
<dbReference type="PRINTS" id="PR00932">
    <property type="entry name" value="AMINO1PTASE"/>
</dbReference>
<evidence type="ECO:0000313" key="11">
    <source>
        <dbReference type="EMBL" id="RKG81147.1"/>
    </source>
</evidence>
<dbReference type="GO" id="GO:0008270">
    <property type="term" value="F:zinc ion binding"/>
    <property type="evidence" value="ECO:0007669"/>
    <property type="project" value="InterPro"/>
</dbReference>
<evidence type="ECO:0000256" key="8">
    <source>
        <dbReference type="ARBA" id="ARBA00023049"/>
    </source>
</evidence>
<evidence type="ECO:0000256" key="1">
    <source>
        <dbReference type="ARBA" id="ARBA00001947"/>
    </source>
</evidence>
<evidence type="ECO:0000256" key="5">
    <source>
        <dbReference type="ARBA" id="ARBA00022723"/>
    </source>
</evidence>
<gene>
    <name evidence="11" type="ORF">D7V88_26575</name>
</gene>
<protein>
    <recommendedName>
        <fullName evidence="10">M18 family aminopeptidase</fullName>
        <ecNumber evidence="10">3.4.11.-</ecNumber>
    </recommendedName>
</protein>
<comment type="caution">
    <text evidence="11">The sequence shown here is derived from an EMBL/GenBank/DDBJ whole genome shotgun (WGS) entry which is preliminary data.</text>
</comment>
<dbReference type="CDD" id="cd05658">
    <property type="entry name" value="M18_DAP"/>
    <property type="match status" value="1"/>
</dbReference>
<keyword evidence="12" id="KW-1185">Reference proteome</keyword>
<keyword evidence="7 9" id="KW-0862">Zinc</keyword>
<dbReference type="Pfam" id="PF02127">
    <property type="entry name" value="Peptidase_M18"/>
    <property type="match status" value="1"/>
</dbReference>
<dbReference type="Proteomes" id="UP000268094">
    <property type="component" value="Unassembled WGS sequence"/>
</dbReference>
<accession>A0A3A8ICF2</accession>
<dbReference type="GO" id="GO:0006508">
    <property type="term" value="P:proteolysis"/>
    <property type="evidence" value="ECO:0007669"/>
    <property type="project" value="UniProtKB-KW"/>
</dbReference>
<comment type="similarity">
    <text evidence="2 9">Belongs to the peptidase M18 family.</text>
</comment>
<evidence type="ECO:0000256" key="6">
    <source>
        <dbReference type="ARBA" id="ARBA00022801"/>
    </source>
</evidence>
<dbReference type="InterPro" id="IPR001948">
    <property type="entry name" value="Peptidase_M18"/>
</dbReference>
<evidence type="ECO:0000256" key="4">
    <source>
        <dbReference type="ARBA" id="ARBA00022670"/>
    </source>
</evidence>
<evidence type="ECO:0000313" key="12">
    <source>
        <dbReference type="Proteomes" id="UP000268094"/>
    </source>
</evidence>
<dbReference type="SUPFAM" id="SSF53187">
    <property type="entry name" value="Zn-dependent exopeptidases"/>
    <property type="match status" value="1"/>
</dbReference>
<evidence type="ECO:0000256" key="7">
    <source>
        <dbReference type="ARBA" id="ARBA00022833"/>
    </source>
</evidence>
<keyword evidence="5 9" id="KW-0479">Metal-binding</keyword>
<keyword evidence="8 9" id="KW-0482">Metalloprotease</keyword>
<name>A0A3A8ICF2_9BACT</name>
<dbReference type="AlphaFoldDB" id="A0A3A8ICF2"/>
<dbReference type="GO" id="GO:0004177">
    <property type="term" value="F:aminopeptidase activity"/>
    <property type="evidence" value="ECO:0007669"/>
    <property type="project" value="UniProtKB-KW"/>
</dbReference>
<dbReference type="FunFam" id="2.30.250.10:FF:000003">
    <property type="entry name" value="Probable M18 family aminopeptidase 2"/>
    <property type="match status" value="1"/>
</dbReference>
<dbReference type="EMBL" id="RAVZ01000214">
    <property type="protein sequence ID" value="RKG81147.1"/>
    <property type="molecule type" value="Genomic_DNA"/>
</dbReference>
<dbReference type="RefSeq" id="WP_120543428.1">
    <property type="nucleotide sequence ID" value="NZ_RAVZ01000214.1"/>
</dbReference>
<evidence type="ECO:0000256" key="10">
    <source>
        <dbReference type="RuleBase" id="RU004387"/>
    </source>
</evidence>
<keyword evidence="4 9" id="KW-0645">Protease</keyword>
<keyword evidence="6 9" id="KW-0378">Hydrolase</keyword>
<dbReference type="InterPro" id="IPR023358">
    <property type="entry name" value="Peptidase_M18_dom2"/>
</dbReference>
<dbReference type="GO" id="GO:0005737">
    <property type="term" value="C:cytoplasm"/>
    <property type="evidence" value="ECO:0007669"/>
    <property type="project" value="UniProtKB-ARBA"/>
</dbReference>
<keyword evidence="3 9" id="KW-0031">Aminopeptidase</keyword>
<dbReference type="SUPFAM" id="SSF101821">
    <property type="entry name" value="Aminopeptidase/glucanase lid domain"/>
    <property type="match status" value="1"/>
</dbReference>
<proteinExistence type="inferred from homology"/>
<dbReference type="Gene3D" id="3.40.630.10">
    <property type="entry name" value="Zn peptidases"/>
    <property type="match status" value="1"/>
</dbReference>